<feature type="region of interest" description="Disordered" evidence="8">
    <location>
        <begin position="104"/>
        <end position="136"/>
    </location>
</feature>
<evidence type="ECO:0000259" key="10">
    <source>
        <dbReference type="PROSITE" id="PS51024"/>
    </source>
</evidence>
<gene>
    <name evidence="11" type="ORF">J4Q44_G00273690</name>
</gene>
<feature type="compositionally biased region" description="Polar residues" evidence="8">
    <location>
        <begin position="624"/>
        <end position="633"/>
    </location>
</feature>
<evidence type="ECO:0000256" key="4">
    <source>
        <dbReference type="ARBA" id="ARBA00022833"/>
    </source>
</evidence>
<dbReference type="InterPro" id="IPR012313">
    <property type="entry name" value="Znf_FCS"/>
</dbReference>
<dbReference type="InterPro" id="IPR050548">
    <property type="entry name" value="PcG_chromatin_remod_factors"/>
</dbReference>
<keyword evidence="3 7" id="KW-0863">Zinc-finger</keyword>
<dbReference type="SMART" id="SM00454">
    <property type="entry name" value="SAM"/>
    <property type="match status" value="1"/>
</dbReference>
<feature type="compositionally biased region" description="Low complexity" evidence="8">
    <location>
        <begin position="599"/>
        <end position="609"/>
    </location>
</feature>
<dbReference type="PROSITE" id="PS51024">
    <property type="entry name" value="ZF_FCS"/>
    <property type="match status" value="1"/>
</dbReference>
<dbReference type="InterPro" id="IPR001660">
    <property type="entry name" value="SAM"/>
</dbReference>
<dbReference type="PANTHER" id="PTHR12247:SF138">
    <property type="entry name" value="POLYHOMEOTIC DISTAL, ISOFORM A-RELATED"/>
    <property type="match status" value="1"/>
</dbReference>
<feature type="compositionally biased region" description="Low complexity" evidence="8">
    <location>
        <begin position="44"/>
        <end position="60"/>
    </location>
</feature>
<dbReference type="EMBL" id="JAGTTL010000025">
    <property type="protein sequence ID" value="KAK6303014.1"/>
    <property type="molecule type" value="Genomic_DNA"/>
</dbReference>
<feature type="region of interest" description="Disordered" evidence="8">
    <location>
        <begin position="1"/>
        <end position="22"/>
    </location>
</feature>
<feature type="compositionally biased region" description="Basic and acidic residues" evidence="8">
    <location>
        <begin position="536"/>
        <end position="553"/>
    </location>
</feature>
<dbReference type="AlphaFoldDB" id="A0AAN8L740"/>
<keyword evidence="2" id="KW-0479">Metal-binding</keyword>
<feature type="compositionally biased region" description="Basic and acidic residues" evidence="8">
    <location>
        <begin position="1"/>
        <end position="18"/>
    </location>
</feature>
<evidence type="ECO:0000256" key="2">
    <source>
        <dbReference type="ARBA" id="ARBA00022723"/>
    </source>
</evidence>
<feature type="compositionally biased region" description="Basic and acidic residues" evidence="8">
    <location>
        <begin position="872"/>
        <end position="890"/>
    </location>
</feature>
<proteinExistence type="predicted"/>
<feature type="region of interest" description="Disordered" evidence="8">
    <location>
        <begin position="528"/>
        <end position="569"/>
    </location>
</feature>
<dbReference type="GO" id="GO:0003677">
    <property type="term" value="F:DNA binding"/>
    <property type="evidence" value="ECO:0007669"/>
    <property type="project" value="UniProtKB-KW"/>
</dbReference>
<feature type="region of interest" description="Disordered" evidence="8">
    <location>
        <begin position="44"/>
        <end position="63"/>
    </location>
</feature>
<evidence type="ECO:0000256" key="7">
    <source>
        <dbReference type="PROSITE-ProRule" id="PRU00367"/>
    </source>
</evidence>
<feature type="compositionally biased region" description="Low complexity" evidence="8">
    <location>
        <begin position="396"/>
        <end position="405"/>
    </location>
</feature>
<feature type="compositionally biased region" description="Low complexity" evidence="8">
    <location>
        <begin position="104"/>
        <end position="116"/>
    </location>
</feature>
<evidence type="ECO:0000259" key="9">
    <source>
        <dbReference type="PROSITE" id="PS50105"/>
    </source>
</evidence>
<dbReference type="GO" id="GO:0042393">
    <property type="term" value="F:histone binding"/>
    <property type="evidence" value="ECO:0007669"/>
    <property type="project" value="TreeGrafter"/>
</dbReference>
<dbReference type="CDD" id="cd09577">
    <property type="entry name" value="SAM_Ph1_2_3"/>
    <property type="match status" value="1"/>
</dbReference>
<dbReference type="Pfam" id="PF21319">
    <property type="entry name" value="zf-FCS_1"/>
    <property type="match status" value="1"/>
</dbReference>
<feature type="domain" description="SAM" evidence="9">
    <location>
        <begin position="912"/>
        <end position="976"/>
    </location>
</feature>
<evidence type="ECO:0000256" key="1">
    <source>
        <dbReference type="ARBA" id="ARBA00004123"/>
    </source>
</evidence>
<feature type="region of interest" description="Disordered" evidence="8">
    <location>
        <begin position="592"/>
        <end position="637"/>
    </location>
</feature>
<evidence type="ECO:0000313" key="12">
    <source>
        <dbReference type="Proteomes" id="UP001356427"/>
    </source>
</evidence>
<dbReference type="InterPro" id="IPR038603">
    <property type="entry name" value="Znf_FCS_sf"/>
</dbReference>
<comment type="caution">
    <text evidence="11">The sequence shown here is derived from an EMBL/GenBank/DDBJ whole genome shotgun (WGS) entry which is preliminary data.</text>
</comment>
<keyword evidence="4" id="KW-0862">Zinc</keyword>
<accession>A0AAN8L740</accession>
<feature type="compositionally biased region" description="Acidic residues" evidence="8">
    <location>
        <begin position="733"/>
        <end position="751"/>
    </location>
</feature>
<feature type="region of interest" description="Disordered" evidence="8">
    <location>
        <begin position="680"/>
        <end position="756"/>
    </location>
</feature>
<evidence type="ECO:0000256" key="5">
    <source>
        <dbReference type="ARBA" id="ARBA00023125"/>
    </source>
</evidence>
<dbReference type="Gene3D" id="3.30.60.160">
    <property type="match status" value="1"/>
</dbReference>
<keyword evidence="5" id="KW-0238">DNA-binding</keyword>
<dbReference type="GO" id="GO:0045892">
    <property type="term" value="P:negative regulation of DNA-templated transcription"/>
    <property type="evidence" value="ECO:0007669"/>
    <property type="project" value="TreeGrafter"/>
</dbReference>
<protein>
    <recommendedName>
        <fullName evidence="13">Polyhomeotic-like protein 3</fullName>
    </recommendedName>
</protein>
<evidence type="ECO:0000256" key="6">
    <source>
        <dbReference type="ARBA" id="ARBA00023242"/>
    </source>
</evidence>
<feature type="compositionally biased region" description="Polar residues" evidence="8">
    <location>
        <begin position="122"/>
        <end position="136"/>
    </location>
</feature>
<dbReference type="Pfam" id="PF00536">
    <property type="entry name" value="SAM_1"/>
    <property type="match status" value="1"/>
</dbReference>
<sequence>MMDRQSPEKTEGGGERETNGTAATVTVTSNTKAITAVANNNAMTTTASTTPPRSQAPPTSLGTAPIESQAVQPIHSRSQTMAAQYLQQMYAAQQQHIILQTAALQQQQPPSNRQSPSLPPAANTTVPQSTGTSITLPASPVTGQLIGCSQSSSSTTGTITQQAMLLGNCSASCNQAQMYLRTQMLILTPAVTVAAVQSDLPSVCCSSSQLSASQVHSLAVQAHLPGALATAQSVLLKPFSTQPQTLVSSLPKMSICPLRSSQQYDPSTETSGAEPRLADVTRLTSANQLIAPASYTPVQSHAVVRHQLHCPPSHKGAPHQHQHQLIIQQTIAGSHRQLHPIALRLAPQDTSPSLFPLTLQPLATPTHTTTTVQSQPGDGLPVLSSSCEPPTPPPTQQTVVVSSSSAPPPLLCPSLLQPQPQLHRQPQLQPPTLRLGPISQASLPRLLQSPPASLQRLSLRTVQALAVQSTGVLVSEELPVAEALVQMPFQNHHPPQTFQNLSQTFQNPPQTFHNLSPPQTVAVDLKVKPATLRTQNPEERTEEMREEMREERTTPPPTLSPSAGSDRLCKDIQPAHTENCTGRLDFPCVPPSSRSVIHSSQDSSSYTSCSPPPLLPSAAVRSPGQSPSASATLPGSPERARPLILTHIIEGFVVREALQPFLPVPFPVSFIPMGRSSLGADQQATLPEAREVRTNGDPTPEMRSNKDSAPEMRTNGDRVSEMRTNGGLGPEESLMDAEQPDNDSDMDDTPTQDEPTAESLVDVLQCEFCGKRGYVHTFLRSKRFCSMTCVRRFNVSCTKRLSVLKVDKASRWGHRPMGRRGRPPGRVNGGTREHFLLRQVQGPYGSEETQRTLRGEGEEEDEPPVPMITRLRRQEEREREREQGRQRKDTFISSGEQTAGGRQECSDNPTQWSVEQVCSYINSLPGGRDISEEFRSHEIDGQALLLLTEDHLMTAMNIKLGPALKLCAHINSLKEP</sequence>
<dbReference type="GO" id="GO:0003682">
    <property type="term" value="F:chromatin binding"/>
    <property type="evidence" value="ECO:0007669"/>
    <property type="project" value="TreeGrafter"/>
</dbReference>
<feature type="domain" description="FCS-type" evidence="10">
    <location>
        <begin position="757"/>
        <end position="791"/>
    </location>
</feature>
<dbReference type="GO" id="GO:0008270">
    <property type="term" value="F:zinc ion binding"/>
    <property type="evidence" value="ECO:0007669"/>
    <property type="project" value="UniProtKB-KW"/>
</dbReference>
<dbReference type="SUPFAM" id="SSF47769">
    <property type="entry name" value="SAM/Pointed domain"/>
    <property type="match status" value="1"/>
</dbReference>
<dbReference type="GO" id="GO:0035102">
    <property type="term" value="C:PRC1 complex"/>
    <property type="evidence" value="ECO:0007669"/>
    <property type="project" value="TreeGrafter"/>
</dbReference>
<evidence type="ECO:0000256" key="8">
    <source>
        <dbReference type="SAM" id="MobiDB-lite"/>
    </source>
</evidence>
<reference evidence="11 12" key="1">
    <citation type="submission" date="2021-04" db="EMBL/GenBank/DDBJ databases">
        <authorList>
            <person name="De Guttry C."/>
            <person name="Zahm M."/>
            <person name="Klopp C."/>
            <person name="Cabau C."/>
            <person name="Louis A."/>
            <person name="Berthelot C."/>
            <person name="Parey E."/>
            <person name="Roest Crollius H."/>
            <person name="Montfort J."/>
            <person name="Robinson-Rechavi M."/>
            <person name="Bucao C."/>
            <person name="Bouchez O."/>
            <person name="Gislard M."/>
            <person name="Lluch J."/>
            <person name="Milhes M."/>
            <person name="Lampietro C."/>
            <person name="Lopez Roques C."/>
            <person name="Donnadieu C."/>
            <person name="Braasch I."/>
            <person name="Desvignes T."/>
            <person name="Postlethwait J."/>
            <person name="Bobe J."/>
            <person name="Wedekind C."/>
            <person name="Guiguen Y."/>
        </authorList>
    </citation>
    <scope>NUCLEOTIDE SEQUENCE [LARGE SCALE GENOMIC DNA]</scope>
    <source>
        <strain evidence="11">Cs_M1</strain>
        <tissue evidence="11">Blood</tissue>
    </source>
</reference>
<evidence type="ECO:0000256" key="3">
    <source>
        <dbReference type="ARBA" id="ARBA00022771"/>
    </source>
</evidence>
<dbReference type="PROSITE" id="PS50105">
    <property type="entry name" value="SAM_DOMAIN"/>
    <property type="match status" value="1"/>
</dbReference>
<dbReference type="InterPro" id="IPR013761">
    <property type="entry name" value="SAM/pointed_sf"/>
</dbReference>
<comment type="subcellular location">
    <subcellularLocation>
        <location evidence="1">Nucleus</location>
    </subcellularLocation>
</comment>
<feature type="region of interest" description="Disordered" evidence="8">
    <location>
        <begin position="366"/>
        <end position="406"/>
    </location>
</feature>
<dbReference type="Gene3D" id="1.10.150.50">
    <property type="entry name" value="Transcription Factor, Ets-1"/>
    <property type="match status" value="1"/>
</dbReference>
<dbReference type="PANTHER" id="PTHR12247">
    <property type="entry name" value="POLYCOMB GROUP PROTEIN"/>
    <property type="match status" value="1"/>
</dbReference>
<evidence type="ECO:0000313" key="11">
    <source>
        <dbReference type="EMBL" id="KAK6303014.1"/>
    </source>
</evidence>
<keyword evidence="12" id="KW-1185">Reference proteome</keyword>
<organism evidence="11 12">
    <name type="scientific">Coregonus suidteri</name>
    <dbReference type="NCBI Taxonomy" id="861788"/>
    <lineage>
        <taxon>Eukaryota</taxon>
        <taxon>Metazoa</taxon>
        <taxon>Chordata</taxon>
        <taxon>Craniata</taxon>
        <taxon>Vertebrata</taxon>
        <taxon>Euteleostomi</taxon>
        <taxon>Actinopterygii</taxon>
        <taxon>Neopterygii</taxon>
        <taxon>Teleostei</taxon>
        <taxon>Protacanthopterygii</taxon>
        <taxon>Salmoniformes</taxon>
        <taxon>Salmonidae</taxon>
        <taxon>Coregoninae</taxon>
        <taxon>Coregonus</taxon>
    </lineage>
</organism>
<feature type="compositionally biased region" description="Basic and acidic residues" evidence="8">
    <location>
        <begin position="703"/>
        <end position="721"/>
    </location>
</feature>
<name>A0AAN8L740_9TELE</name>
<keyword evidence="6" id="KW-0539">Nucleus</keyword>
<dbReference type="Proteomes" id="UP001356427">
    <property type="component" value="Unassembled WGS sequence"/>
</dbReference>
<evidence type="ECO:0008006" key="13">
    <source>
        <dbReference type="Google" id="ProtNLM"/>
    </source>
</evidence>
<feature type="region of interest" description="Disordered" evidence="8">
    <location>
        <begin position="840"/>
        <end position="908"/>
    </location>
</feature>